<dbReference type="InterPro" id="IPR007922">
    <property type="entry name" value="DciA-like"/>
</dbReference>
<organism evidence="1 2">
    <name type="scientific">Mesorhizobium liriopis</name>
    <dbReference type="NCBI Taxonomy" id="2953882"/>
    <lineage>
        <taxon>Bacteria</taxon>
        <taxon>Pseudomonadati</taxon>
        <taxon>Pseudomonadota</taxon>
        <taxon>Alphaproteobacteria</taxon>
        <taxon>Hyphomicrobiales</taxon>
        <taxon>Phyllobacteriaceae</taxon>
        <taxon>Mesorhizobium</taxon>
    </lineage>
</organism>
<keyword evidence="2" id="KW-1185">Reference proteome</keyword>
<evidence type="ECO:0000313" key="1">
    <source>
        <dbReference type="EMBL" id="MCO6048567.1"/>
    </source>
</evidence>
<protein>
    <submittedName>
        <fullName evidence="1">DciA family protein</fullName>
    </submittedName>
</protein>
<gene>
    <name evidence="1" type="ORF">NGM99_02020</name>
</gene>
<dbReference type="RefSeq" id="WP_252815425.1">
    <property type="nucleotide sequence ID" value="NZ_JAMXQS010000001.1"/>
</dbReference>
<dbReference type="PIRSF" id="PIRSF032064">
    <property type="entry name" value="UCP032064"/>
    <property type="match status" value="1"/>
</dbReference>
<dbReference type="Pfam" id="PF05258">
    <property type="entry name" value="DciA"/>
    <property type="match status" value="1"/>
</dbReference>
<evidence type="ECO:0000313" key="2">
    <source>
        <dbReference type="Proteomes" id="UP001205906"/>
    </source>
</evidence>
<name>A0ABT1C162_9HYPH</name>
<dbReference type="Proteomes" id="UP001205906">
    <property type="component" value="Unassembled WGS sequence"/>
</dbReference>
<reference evidence="1 2" key="1">
    <citation type="submission" date="2022-06" db="EMBL/GenBank/DDBJ databases">
        <title>Mesorhizobium sp. strain RP14 Genome sequencing and assembly.</title>
        <authorList>
            <person name="Kim I."/>
        </authorList>
    </citation>
    <scope>NUCLEOTIDE SEQUENCE [LARGE SCALE GENOMIC DNA]</scope>
    <source>
        <strain evidence="2">RP14(2022)</strain>
    </source>
</reference>
<accession>A0ABT1C162</accession>
<comment type="caution">
    <text evidence="1">The sequence shown here is derived from an EMBL/GenBank/DDBJ whole genome shotgun (WGS) entry which is preliminary data.</text>
</comment>
<sequence length="169" mass="18732">MAADFPFRDRGPRAVPLADLSAGVLDPVLRKRAGLSVALVQAWEEIVGPHVSRRSRPEKIQWPKRVRDSGRNEPATLVIACEGSAALELQHETTEIIARVNRFIGSYAIGRIKLIQKPIYRMEREKPAPLRPLSLAESKRLASTVAAVENPDLRAALERLGASVMAKRR</sequence>
<dbReference type="EMBL" id="JAMXQS010000001">
    <property type="protein sequence ID" value="MCO6048567.1"/>
    <property type="molecule type" value="Genomic_DNA"/>
</dbReference>
<proteinExistence type="predicted"/>
<dbReference type="InterPro" id="IPR010593">
    <property type="entry name" value="DUF1159"/>
</dbReference>